<name>A0D9S0_PARTE</name>
<reference evidence="2 3" key="1">
    <citation type="journal article" date="2006" name="Nature">
        <title>Global trends of whole-genome duplications revealed by the ciliate Paramecium tetraurelia.</title>
        <authorList>
            <consortium name="Genoscope"/>
            <person name="Aury J.-M."/>
            <person name="Jaillon O."/>
            <person name="Duret L."/>
            <person name="Noel B."/>
            <person name="Jubin C."/>
            <person name="Porcel B.M."/>
            <person name="Segurens B."/>
            <person name="Daubin V."/>
            <person name="Anthouard V."/>
            <person name="Aiach N."/>
            <person name="Arnaiz O."/>
            <person name="Billaut A."/>
            <person name="Beisson J."/>
            <person name="Blanc I."/>
            <person name="Bouhouche K."/>
            <person name="Camara F."/>
            <person name="Duharcourt S."/>
            <person name="Guigo R."/>
            <person name="Gogendeau D."/>
            <person name="Katinka M."/>
            <person name="Keller A.-M."/>
            <person name="Kissmehl R."/>
            <person name="Klotz C."/>
            <person name="Koll F."/>
            <person name="Le Moue A."/>
            <person name="Lepere C."/>
            <person name="Malinsky S."/>
            <person name="Nowacki M."/>
            <person name="Nowak J.K."/>
            <person name="Plattner H."/>
            <person name="Poulain J."/>
            <person name="Ruiz F."/>
            <person name="Serrano V."/>
            <person name="Zagulski M."/>
            <person name="Dessen P."/>
            <person name="Betermier M."/>
            <person name="Weissenbach J."/>
            <person name="Scarpelli C."/>
            <person name="Schachter V."/>
            <person name="Sperling L."/>
            <person name="Meyer E."/>
            <person name="Cohen J."/>
            <person name="Wincker P."/>
        </authorList>
    </citation>
    <scope>NUCLEOTIDE SEQUENCE [LARGE SCALE GENOMIC DNA]</scope>
    <source>
        <strain evidence="2 3">Stock d4-2</strain>
    </source>
</reference>
<evidence type="ECO:0008006" key="4">
    <source>
        <dbReference type="Google" id="ProtNLM"/>
    </source>
</evidence>
<dbReference type="RefSeq" id="XP_001447184.1">
    <property type="nucleotide sequence ID" value="XM_001447147.1"/>
</dbReference>
<protein>
    <recommendedName>
        <fullName evidence="4">Chromo domain-containing protein</fullName>
    </recommendedName>
</protein>
<evidence type="ECO:0000313" key="2">
    <source>
        <dbReference type="EMBL" id="CAK79787.1"/>
    </source>
</evidence>
<dbReference type="EMBL" id="CT868341">
    <property type="protein sequence ID" value="CAK79787.1"/>
    <property type="molecule type" value="Genomic_DNA"/>
</dbReference>
<sequence>MSDLESENDPTNRQSDRLREKQKRKYNLMEEENYREEQNGISNERRSARAIKRNYAATMSEEEESMNEPTLESESRRIFVPEIDQILWRKTDQHTGDLQYLVKYKRPKLFPYQSGLMN</sequence>
<dbReference type="AlphaFoldDB" id="A0D9S0"/>
<organism evidence="2 3">
    <name type="scientific">Paramecium tetraurelia</name>
    <dbReference type="NCBI Taxonomy" id="5888"/>
    <lineage>
        <taxon>Eukaryota</taxon>
        <taxon>Sar</taxon>
        <taxon>Alveolata</taxon>
        <taxon>Ciliophora</taxon>
        <taxon>Intramacronucleata</taxon>
        <taxon>Oligohymenophorea</taxon>
        <taxon>Peniculida</taxon>
        <taxon>Parameciidae</taxon>
        <taxon>Paramecium</taxon>
    </lineage>
</organism>
<dbReference type="GeneID" id="5032969"/>
<dbReference type="Proteomes" id="UP000000600">
    <property type="component" value="Unassembled WGS sequence"/>
</dbReference>
<dbReference type="OrthoDB" id="10580281at2759"/>
<dbReference type="InParanoid" id="A0D9S0"/>
<accession>A0D9S0</accession>
<gene>
    <name evidence="2" type="ORF">GSPATT00014718001</name>
</gene>
<dbReference type="HOGENOM" id="CLU_2077635_0_0_1"/>
<keyword evidence="3" id="KW-1185">Reference proteome</keyword>
<feature type="region of interest" description="Disordered" evidence="1">
    <location>
        <begin position="1"/>
        <end position="27"/>
    </location>
</feature>
<proteinExistence type="predicted"/>
<evidence type="ECO:0000256" key="1">
    <source>
        <dbReference type="SAM" id="MobiDB-lite"/>
    </source>
</evidence>
<evidence type="ECO:0000313" key="3">
    <source>
        <dbReference type="Proteomes" id="UP000000600"/>
    </source>
</evidence>
<dbReference type="KEGG" id="ptm:GSPATT00014718001"/>